<dbReference type="Proteomes" id="UP000441925">
    <property type="component" value="Unassembled WGS sequence"/>
</dbReference>
<keyword evidence="1" id="KW-0472">Membrane</keyword>
<keyword evidence="3" id="KW-1185">Reference proteome</keyword>
<organism evidence="2 3">
    <name type="scientific">Anaerococcus porci</name>
    <dbReference type="NCBI Taxonomy" id="2652269"/>
    <lineage>
        <taxon>Bacteria</taxon>
        <taxon>Bacillati</taxon>
        <taxon>Bacillota</taxon>
        <taxon>Tissierellia</taxon>
        <taxon>Tissierellales</taxon>
        <taxon>Peptoniphilaceae</taxon>
        <taxon>Anaerococcus</taxon>
    </lineage>
</organism>
<name>A0A6N7VF19_9FIRM</name>
<gene>
    <name evidence="2" type="ORF">FYJ26_03515</name>
</gene>
<keyword evidence="1" id="KW-0812">Transmembrane</keyword>
<dbReference type="EMBL" id="VULQ01000003">
    <property type="protein sequence ID" value="MSS77481.1"/>
    <property type="molecule type" value="Genomic_DNA"/>
</dbReference>
<accession>A0A6N7VF19</accession>
<evidence type="ECO:0008006" key="4">
    <source>
        <dbReference type="Google" id="ProtNLM"/>
    </source>
</evidence>
<evidence type="ECO:0000313" key="3">
    <source>
        <dbReference type="Proteomes" id="UP000441925"/>
    </source>
</evidence>
<dbReference type="AlphaFoldDB" id="A0A6N7VF19"/>
<feature type="transmembrane region" description="Helical" evidence="1">
    <location>
        <begin position="6"/>
        <end position="24"/>
    </location>
</feature>
<dbReference type="RefSeq" id="WP_154539659.1">
    <property type="nucleotide sequence ID" value="NZ_VULQ01000003.1"/>
</dbReference>
<sequence>MNLQSWIFLLVILAICSYIIYTRFIKEGSNFGCKDCTESKSCSSTSCYSKVKNHKEVKNKGKSCPYCD</sequence>
<proteinExistence type="predicted"/>
<protein>
    <recommendedName>
        <fullName evidence="4">FeoB-associated Cys-rich membrane protein</fullName>
    </recommendedName>
</protein>
<reference evidence="2 3" key="1">
    <citation type="submission" date="2019-08" db="EMBL/GenBank/DDBJ databases">
        <title>In-depth cultivation of the pig gut microbiome towards novel bacterial diversity and tailored functional studies.</title>
        <authorList>
            <person name="Wylensek D."/>
            <person name="Hitch T.C.A."/>
            <person name="Clavel T."/>
        </authorList>
    </citation>
    <scope>NUCLEOTIDE SEQUENCE [LARGE SCALE GENOMIC DNA]</scope>
    <source>
        <strain evidence="2 3">WCA-380-WT-2B</strain>
    </source>
</reference>
<evidence type="ECO:0000313" key="2">
    <source>
        <dbReference type="EMBL" id="MSS77481.1"/>
    </source>
</evidence>
<comment type="caution">
    <text evidence="2">The sequence shown here is derived from an EMBL/GenBank/DDBJ whole genome shotgun (WGS) entry which is preliminary data.</text>
</comment>
<evidence type="ECO:0000256" key="1">
    <source>
        <dbReference type="SAM" id="Phobius"/>
    </source>
</evidence>
<keyword evidence="1" id="KW-1133">Transmembrane helix</keyword>